<evidence type="ECO:0000313" key="4">
    <source>
        <dbReference type="WBParaSite" id="Pan_g20114.t1"/>
    </source>
</evidence>
<feature type="region of interest" description="Disordered" evidence="1">
    <location>
        <begin position="64"/>
        <end position="109"/>
    </location>
</feature>
<keyword evidence="2" id="KW-0472">Membrane</keyword>
<reference evidence="4" key="2">
    <citation type="submission" date="2020-10" db="UniProtKB">
        <authorList>
            <consortium name="WormBaseParasite"/>
        </authorList>
    </citation>
    <scope>IDENTIFICATION</scope>
</reference>
<evidence type="ECO:0000313" key="3">
    <source>
        <dbReference type="Proteomes" id="UP000492821"/>
    </source>
</evidence>
<feature type="compositionally biased region" description="Low complexity" evidence="1">
    <location>
        <begin position="99"/>
        <end position="109"/>
    </location>
</feature>
<sequence>MTYLSDLHDFYGIPGGAVIGITVGASAVIIIALVTALKLHCYFWKRKIHEAELLRKVELAERRVREQTSHSTSAKTGIEKKDDLGTSPAPKIKTPINLHTPVHSTPTTTTPLHRAVAIREITDLHGPALAKVTSSKTLNPIFAHGSRDWSFFYEAAPKFKRYFDWKSLPTTLKLPTHMWSILPYKTDRPIELRCSKYDNDDVNSTVFVSVRPLVRECFRPFLKFGMRLSEPFDYRTLPTSVLNQTLNSKILAVREPYYILKVFIFRTETPCFEIHYQGKTPHFLHKIPRCPECKNLDNVTPMPWVDVLKLSQSLRNMPSGHHFHGKIVVPPRLSRENEGEQVVNIFAYHGAPACIAVEPSENPDYHVNRQNVAFKRSELHFRGTKNVAGFSSSTSSKRTPEEVDTASTKSTKSTLSAKMV</sequence>
<reference evidence="3" key="1">
    <citation type="journal article" date="2013" name="Genetics">
        <title>The draft genome and transcriptome of Panagrellus redivivus are shaped by the harsh demands of a free-living lifestyle.</title>
        <authorList>
            <person name="Srinivasan J."/>
            <person name="Dillman A.R."/>
            <person name="Macchietto M.G."/>
            <person name="Heikkinen L."/>
            <person name="Lakso M."/>
            <person name="Fracchia K.M."/>
            <person name="Antoshechkin I."/>
            <person name="Mortazavi A."/>
            <person name="Wong G."/>
            <person name="Sternberg P.W."/>
        </authorList>
    </citation>
    <scope>NUCLEOTIDE SEQUENCE [LARGE SCALE GENOMIC DNA]</scope>
    <source>
        <strain evidence="3">MT8872</strain>
    </source>
</reference>
<keyword evidence="2" id="KW-1133">Transmembrane helix</keyword>
<dbReference type="AlphaFoldDB" id="A0A7E4VFB6"/>
<name>A0A7E4VFB6_PANRE</name>
<proteinExistence type="predicted"/>
<feature type="region of interest" description="Disordered" evidence="1">
    <location>
        <begin position="387"/>
        <end position="420"/>
    </location>
</feature>
<feature type="transmembrane region" description="Helical" evidence="2">
    <location>
        <begin position="12"/>
        <end position="37"/>
    </location>
</feature>
<keyword evidence="3" id="KW-1185">Reference proteome</keyword>
<keyword evidence="2" id="KW-0812">Transmembrane</keyword>
<organism evidence="3 4">
    <name type="scientific">Panagrellus redivivus</name>
    <name type="common">Microworm</name>
    <dbReference type="NCBI Taxonomy" id="6233"/>
    <lineage>
        <taxon>Eukaryota</taxon>
        <taxon>Metazoa</taxon>
        <taxon>Ecdysozoa</taxon>
        <taxon>Nematoda</taxon>
        <taxon>Chromadorea</taxon>
        <taxon>Rhabditida</taxon>
        <taxon>Tylenchina</taxon>
        <taxon>Panagrolaimomorpha</taxon>
        <taxon>Panagrolaimoidea</taxon>
        <taxon>Panagrolaimidae</taxon>
        <taxon>Panagrellus</taxon>
    </lineage>
</organism>
<feature type="compositionally biased region" description="Low complexity" evidence="1">
    <location>
        <begin position="405"/>
        <end position="420"/>
    </location>
</feature>
<protein>
    <submittedName>
        <fullName evidence="4">DUF667 domain-containing protein</fullName>
    </submittedName>
</protein>
<dbReference type="Proteomes" id="UP000492821">
    <property type="component" value="Unassembled WGS sequence"/>
</dbReference>
<evidence type="ECO:0000256" key="2">
    <source>
        <dbReference type="SAM" id="Phobius"/>
    </source>
</evidence>
<accession>A0A7E4VFB6</accession>
<dbReference type="WBParaSite" id="Pan_g20114.t1">
    <property type="protein sequence ID" value="Pan_g20114.t1"/>
    <property type="gene ID" value="Pan_g20114"/>
</dbReference>
<evidence type="ECO:0000256" key="1">
    <source>
        <dbReference type="SAM" id="MobiDB-lite"/>
    </source>
</evidence>